<evidence type="ECO:0000313" key="6">
    <source>
        <dbReference type="EMBL" id="EEN66575.1"/>
    </source>
</evidence>
<dbReference type="AlphaFoldDB" id="C3XZ11"/>
<dbReference type="GO" id="GO:0016020">
    <property type="term" value="C:membrane"/>
    <property type="evidence" value="ECO:0007669"/>
    <property type="project" value="UniProtKB-SubCell"/>
</dbReference>
<dbReference type="PANTHER" id="PTHR31733">
    <property type="entry name" value="RIBONUCLEASE KAPPA"/>
    <property type="match status" value="1"/>
</dbReference>
<dbReference type="InterPro" id="IPR017853">
    <property type="entry name" value="GH"/>
</dbReference>
<reference evidence="6" key="1">
    <citation type="journal article" date="2008" name="Nature">
        <title>The amphioxus genome and the evolution of the chordate karyotype.</title>
        <authorList>
            <consortium name="US DOE Joint Genome Institute (JGI-PGF)"/>
            <person name="Putnam N.H."/>
            <person name="Butts T."/>
            <person name="Ferrier D.E.K."/>
            <person name="Furlong R.F."/>
            <person name="Hellsten U."/>
            <person name="Kawashima T."/>
            <person name="Robinson-Rechavi M."/>
            <person name="Shoguchi E."/>
            <person name="Terry A."/>
            <person name="Yu J.-K."/>
            <person name="Benito-Gutierrez E.L."/>
            <person name="Dubchak I."/>
            <person name="Garcia-Fernandez J."/>
            <person name="Gibson-Brown J.J."/>
            <person name="Grigoriev I.V."/>
            <person name="Horton A.C."/>
            <person name="de Jong P.J."/>
            <person name="Jurka J."/>
            <person name="Kapitonov V.V."/>
            <person name="Kohara Y."/>
            <person name="Kuroki Y."/>
            <person name="Lindquist E."/>
            <person name="Lucas S."/>
            <person name="Osoegawa K."/>
            <person name="Pennacchio L.A."/>
            <person name="Salamov A.A."/>
            <person name="Satou Y."/>
            <person name="Sauka-Spengler T."/>
            <person name="Schmutz J."/>
            <person name="Shin-I T."/>
            <person name="Toyoda A."/>
            <person name="Bronner-Fraser M."/>
            <person name="Fujiyama A."/>
            <person name="Holland L.Z."/>
            <person name="Holland P.W.H."/>
            <person name="Satoh N."/>
            <person name="Rokhsar D.S."/>
        </authorList>
    </citation>
    <scope>NUCLEOTIDE SEQUENCE [LARGE SCALE GENOMIC DNA]</scope>
    <source>
        <strain evidence="6">S238N-H82</strain>
        <tissue evidence="6">Testes</tissue>
    </source>
</reference>
<dbReference type="SUPFAM" id="SSF51445">
    <property type="entry name" value="(Trans)glycosidases"/>
    <property type="match status" value="1"/>
</dbReference>
<comment type="subcellular location">
    <subcellularLocation>
        <location evidence="1">Membrane</location>
        <topology evidence="1">Multi-pass membrane protein</topology>
    </subcellularLocation>
</comment>
<dbReference type="InterPro" id="IPR026770">
    <property type="entry name" value="RNase_K"/>
</dbReference>
<keyword evidence="3" id="KW-0812">Transmembrane</keyword>
<dbReference type="eggNOG" id="ENOG502QRFD">
    <property type="taxonomic scope" value="Eukaryota"/>
</dbReference>
<evidence type="ECO:0000256" key="3">
    <source>
        <dbReference type="ARBA" id="ARBA00022692"/>
    </source>
</evidence>
<evidence type="ECO:0000256" key="2">
    <source>
        <dbReference type="ARBA" id="ARBA00008458"/>
    </source>
</evidence>
<organism>
    <name type="scientific">Branchiostoma floridae</name>
    <name type="common">Florida lancelet</name>
    <name type="synonym">Amphioxus</name>
    <dbReference type="NCBI Taxonomy" id="7739"/>
    <lineage>
        <taxon>Eukaryota</taxon>
        <taxon>Metazoa</taxon>
        <taxon>Chordata</taxon>
        <taxon>Cephalochordata</taxon>
        <taxon>Leptocardii</taxon>
        <taxon>Amphioxiformes</taxon>
        <taxon>Branchiostomatidae</taxon>
        <taxon>Branchiostoma</taxon>
    </lineage>
</organism>
<gene>
    <name evidence="6" type="ORF">BRAFLDRAFT_117849</name>
</gene>
<evidence type="ECO:0000256" key="4">
    <source>
        <dbReference type="ARBA" id="ARBA00022989"/>
    </source>
</evidence>
<keyword evidence="4" id="KW-1133">Transmembrane helix</keyword>
<keyword evidence="5" id="KW-0472">Membrane</keyword>
<dbReference type="EMBL" id="GG666475">
    <property type="protein sequence ID" value="EEN66575.1"/>
    <property type="molecule type" value="Genomic_DNA"/>
</dbReference>
<evidence type="ECO:0000256" key="5">
    <source>
        <dbReference type="ARBA" id="ARBA00023136"/>
    </source>
</evidence>
<dbReference type="InParanoid" id="C3XZ11"/>
<name>C3XZ11_BRAFL</name>
<dbReference type="GO" id="GO:0004521">
    <property type="term" value="F:RNA endonuclease activity"/>
    <property type="evidence" value="ECO:0007669"/>
    <property type="project" value="InterPro"/>
</dbReference>
<accession>C3XZ11</accession>
<evidence type="ECO:0000256" key="1">
    <source>
        <dbReference type="ARBA" id="ARBA00004141"/>
    </source>
</evidence>
<sequence>MAQKTNLRRVSVLANLVSVEVSMTSSQQEAESAQDKAWLNAMTCQQAFSPTDTNPINLVVDQASGGFKLNVPNSTLSFNSADIFFQVNGKLYSTADGSLLYTTFASGLGTDPLGKYQYKSIHWQAGGVRVETYYRYYMDAPAVVFGQHFPDGANGTSIGNEEQTCTGFPTIALEGQAGLLAYLSFGGNMFGGASIGAGEWYYQTTGIRSGITGGPLAIFDRTLHTVVLSPFSQFMAASVWHNGTGGGTFGGEVNYGIMGNVENIPPNFDYQTILFYDKGINQALHEWGGTLMRQYGKTRARTESDFASNYIGYWTDNGAYYYYHTESGKNYEDTMVDVMAYTKEAGIPYRYLQLDSWWYYKGVAGGVKTWDARPDVFPSGLRALYEKIGLPIVAHNRYWARDTTYAKQNGGNYSFIVEKQSTTSMPIDMMFWDDLFTQSAEWGLIIYEQDWLDVEFKGLKATLSSTSLGKQWLMQFGQAASSHDLNIQYCMANPRHALQSVQIPAVTQARVSSDYHPGNEQWRIGIGSIMAHALGVRPFKDTFWSTSNQTGSPYGHATEPYPRLQAAVSTLSAGPVGPSDMVKGADVKLIMRSCNAEGLLLKPSRPATAIDLQIAQKAFQLDLGPKGEVWTTYSDISGFRFGIILAADLQADWNINSVTAGFGEMMPGMAFTWPLTPSMTPFGLASENLLLKQCGKDDFAVWYTSPFLDLQNETVMIIGETDKWVPMSPQRVTNILTYNDTLELSLTGAPGEAVTMAFTVGAKGLVEIKCVLDEAGTATLNVNKETCY</sequence>
<comment type="similarity">
    <text evidence="2">Belongs to the RNase K family.</text>
</comment>
<protein>
    <submittedName>
        <fullName evidence="6">Uncharacterized protein</fullName>
    </submittedName>
</protein>
<dbReference type="Gene3D" id="3.20.20.70">
    <property type="entry name" value="Aldolase class I"/>
    <property type="match status" value="1"/>
</dbReference>
<dbReference type="InterPro" id="IPR013785">
    <property type="entry name" value="Aldolase_TIM"/>
</dbReference>
<proteinExistence type="inferred from homology"/>